<proteinExistence type="inferred from homology"/>
<keyword evidence="2 6" id="KW-0647">Proteasome</keyword>
<dbReference type="Proteomes" id="UP000695022">
    <property type="component" value="Unplaced"/>
</dbReference>
<sequence>MATSNQTFGDFSLWQNGPQPGNIYNFPGQSTSSGNDTRQRTVQPMTTGTSVLGVKFDGGVMLAADMLGSYGSTARFRGISRVMKVNASTVLTASGDYADFQYLKSIMEQKVIEENCLDDGFKYTPQSIFSWMTRVLYQRRSHQDPLWNTYIVGGLNDSKPFLGYIDKLGTAYEANAIASGFGQYIALPILRELVEQKPLLTQQEAREAIVKCMRILFYRDARSFNKFEIVTVTKDGVVIEPPQSAETNWNVAHFVKGFN</sequence>
<gene>
    <name evidence="8" type="primary">LOC106812837</name>
</gene>
<dbReference type="InterPro" id="IPR029055">
    <property type="entry name" value="Ntn_hydrolases_N"/>
</dbReference>
<dbReference type="InterPro" id="IPR016295">
    <property type="entry name" value="Proteasome_beta4"/>
</dbReference>
<keyword evidence="7" id="KW-1185">Reference proteome</keyword>
<dbReference type="SUPFAM" id="SSF56235">
    <property type="entry name" value="N-terminal nucleophile aminohydrolases (Ntn hydrolases)"/>
    <property type="match status" value="1"/>
</dbReference>
<dbReference type="PANTHER" id="PTHR32194">
    <property type="entry name" value="METALLOPROTEASE TLDD"/>
    <property type="match status" value="1"/>
</dbReference>
<dbReference type="GeneID" id="106812837"/>
<protein>
    <recommendedName>
        <fullName evidence="6">Proteasome subunit beta</fullName>
    </recommendedName>
</protein>
<evidence type="ECO:0000313" key="8">
    <source>
        <dbReference type="RefSeq" id="XP_014672304.1"/>
    </source>
</evidence>
<accession>A0ABM1EJD3</accession>
<comment type="subunit">
    <text evidence="5">The 26S proteasome consists of a 20S proteasome core and two 19S regulatory subunits. The 20S proteasome core is composed of 28 subunits that are arranged in four stacked rings, resulting in a barrel-shaped structure. The two end rings are each formed by seven alpha subunits, and the two central rings are each formed by seven beta subunits. The catalytic chamber with the active sites is on the inside of the barrel.</text>
</comment>
<evidence type="ECO:0000256" key="5">
    <source>
        <dbReference type="ARBA" id="ARBA00026071"/>
    </source>
</evidence>
<dbReference type="Pfam" id="PF00227">
    <property type="entry name" value="Proteasome"/>
    <property type="match status" value="1"/>
</dbReference>
<dbReference type="PANTHER" id="PTHR32194:SF6">
    <property type="entry name" value="PROTEASOME SUBUNIT BETA"/>
    <property type="match status" value="1"/>
</dbReference>
<evidence type="ECO:0000256" key="2">
    <source>
        <dbReference type="ARBA" id="ARBA00022942"/>
    </source>
</evidence>
<reference evidence="8" key="1">
    <citation type="submission" date="2025-08" db="UniProtKB">
        <authorList>
            <consortium name="RefSeq"/>
        </authorList>
    </citation>
    <scope>IDENTIFICATION</scope>
</reference>
<dbReference type="InterPro" id="IPR016050">
    <property type="entry name" value="Proteasome_bsu_CS"/>
</dbReference>
<name>A0ABM1EJD3_PRICU</name>
<evidence type="ECO:0000256" key="4">
    <source>
        <dbReference type="ARBA" id="ARBA00024953"/>
    </source>
</evidence>
<dbReference type="InterPro" id="IPR001353">
    <property type="entry name" value="Proteasome_sua/b"/>
</dbReference>
<dbReference type="PROSITE" id="PS51476">
    <property type="entry name" value="PROTEASOME_BETA_2"/>
    <property type="match status" value="1"/>
</dbReference>
<evidence type="ECO:0000256" key="1">
    <source>
        <dbReference type="ARBA" id="ARBA00022490"/>
    </source>
</evidence>
<evidence type="ECO:0000256" key="3">
    <source>
        <dbReference type="ARBA" id="ARBA00023242"/>
    </source>
</evidence>
<organism evidence="7 8">
    <name type="scientific">Priapulus caudatus</name>
    <name type="common">Priapulid worm</name>
    <dbReference type="NCBI Taxonomy" id="37621"/>
    <lineage>
        <taxon>Eukaryota</taxon>
        <taxon>Metazoa</taxon>
        <taxon>Ecdysozoa</taxon>
        <taxon>Scalidophora</taxon>
        <taxon>Priapulida</taxon>
        <taxon>Priapulimorpha</taxon>
        <taxon>Priapulimorphida</taxon>
        <taxon>Priapulidae</taxon>
        <taxon>Priapulus</taxon>
    </lineage>
</organism>
<comment type="similarity">
    <text evidence="6">Belongs to the peptidase T1B family.</text>
</comment>
<keyword evidence="1 6" id="KW-0963">Cytoplasm</keyword>
<dbReference type="InterPro" id="IPR023333">
    <property type="entry name" value="Proteasome_suB-type"/>
</dbReference>
<dbReference type="RefSeq" id="XP_014672304.1">
    <property type="nucleotide sequence ID" value="XM_014816818.1"/>
</dbReference>
<comment type="subcellular location">
    <subcellularLocation>
        <location evidence="6">Cytoplasm</location>
    </subcellularLocation>
    <subcellularLocation>
        <location evidence="6">Nucleus</location>
    </subcellularLocation>
</comment>
<dbReference type="PIRSF" id="PIRSF001213">
    <property type="entry name" value="Psome_endopept_beta"/>
    <property type="match status" value="1"/>
</dbReference>
<evidence type="ECO:0000313" key="7">
    <source>
        <dbReference type="Proteomes" id="UP000695022"/>
    </source>
</evidence>
<dbReference type="Gene3D" id="3.60.20.10">
    <property type="entry name" value="Glutamine Phosphoribosylpyrophosphate, subunit 1, domain 1"/>
    <property type="match status" value="1"/>
</dbReference>
<comment type="function">
    <text evidence="4">Non-catalytic component of the proteasome, a multicatalytic proteinase complex which is characterized by its ability to cleave peptides with Arg, Phe, Tyr, Leu, and Glu adjacent to the leaving group at neutral or slightly basic pH. The proteasome has an ATP-dependent proteolytic activity.</text>
</comment>
<dbReference type="CDD" id="cd03760">
    <property type="entry name" value="proteasome_beta_type_4"/>
    <property type="match status" value="1"/>
</dbReference>
<dbReference type="PROSITE" id="PS00854">
    <property type="entry name" value="PROTEASOME_BETA_1"/>
    <property type="match status" value="1"/>
</dbReference>
<evidence type="ECO:0000256" key="6">
    <source>
        <dbReference type="PIRNR" id="PIRNR001213"/>
    </source>
</evidence>
<keyword evidence="3 6" id="KW-0539">Nucleus</keyword>